<evidence type="ECO:0000256" key="1">
    <source>
        <dbReference type="SAM" id="SignalP"/>
    </source>
</evidence>
<keyword evidence="3" id="KW-1185">Reference proteome</keyword>
<reference evidence="2 3" key="1">
    <citation type="submission" date="2018-10" db="EMBL/GenBank/DDBJ databases">
        <title>Histidinibacterium lentulum gen. nov., sp. nov., a marine bacterium from the culture broth of Picochlorum sp. 122.</title>
        <authorList>
            <person name="Wang G."/>
        </authorList>
    </citation>
    <scope>NUCLEOTIDE SEQUENCE [LARGE SCALE GENOMIC DNA]</scope>
    <source>
        <strain evidence="2 3">B17</strain>
    </source>
</reference>
<evidence type="ECO:0000313" key="2">
    <source>
        <dbReference type="EMBL" id="ROU02345.1"/>
    </source>
</evidence>
<sequence length="275" mass="29878">MNRISLIAAAAVIAGTSAATAQETVFTGTDVVEERNEALREDIAEDFERDTQIGNEGRQLGFSGSLALRASASNGNTESTDIGIGANYSWFDGTNGFGLQLSYRYGEDEGVTVEESLLYDLEYTRDFNPRFFAFAKLQGSVDEFSSYETDTFVGVGLGYRVISTPDVQWSVQAGPGYRVAELDDVIDRDFEESALSVSSNYSARITEGVVFSNDTDVIASDSDTVVFNDLGINYAIGTDGLALRTSVQTEYHTDPVPGREDTDNTFGLSLVYSFD</sequence>
<feature type="signal peptide" evidence="1">
    <location>
        <begin position="1"/>
        <end position="21"/>
    </location>
</feature>
<keyword evidence="1" id="KW-0732">Signal</keyword>
<proteinExistence type="predicted"/>
<protein>
    <submittedName>
        <fullName evidence="2">DUF481 domain-containing protein</fullName>
    </submittedName>
</protein>
<evidence type="ECO:0000313" key="3">
    <source>
        <dbReference type="Proteomes" id="UP000268016"/>
    </source>
</evidence>
<organism evidence="2 3">
    <name type="scientific">Histidinibacterium lentulum</name>
    <dbReference type="NCBI Taxonomy" id="2480588"/>
    <lineage>
        <taxon>Bacteria</taxon>
        <taxon>Pseudomonadati</taxon>
        <taxon>Pseudomonadota</taxon>
        <taxon>Alphaproteobacteria</taxon>
        <taxon>Rhodobacterales</taxon>
        <taxon>Paracoccaceae</taxon>
        <taxon>Histidinibacterium</taxon>
    </lineage>
</organism>
<dbReference type="RefSeq" id="WP_123641862.1">
    <property type="nucleotide sequence ID" value="NZ_ML119084.1"/>
</dbReference>
<comment type="caution">
    <text evidence="2">The sequence shown here is derived from an EMBL/GenBank/DDBJ whole genome shotgun (WGS) entry which is preliminary data.</text>
</comment>
<name>A0A3N2R4C2_9RHOB</name>
<dbReference type="EMBL" id="RDRB01000004">
    <property type="protein sequence ID" value="ROU02345.1"/>
    <property type="molecule type" value="Genomic_DNA"/>
</dbReference>
<dbReference type="AlphaFoldDB" id="A0A3N2R4C2"/>
<gene>
    <name evidence="2" type="ORF">EAT49_08335</name>
</gene>
<dbReference type="Pfam" id="PF04338">
    <property type="entry name" value="DUF481"/>
    <property type="match status" value="1"/>
</dbReference>
<dbReference type="OrthoDB" id="7631035at2"/>
<dbReference type="InterPro" id="IPR007433">
    <property type="entry name" value="DUF481"/>
</dbReference>
<accession>A0A3N2R4C2</accession>
<feature type="chain" id="PRO_5018062072" evidence="1">
    <location>
        <begin position="22"/>
        <end position="275"/>
    </location>
</feature>
<dbReference type="Proteomes" id="UP000268016">
    <property type="component" value="Unassembled WGS sequence"/>
</dbReference>